<evidence type="ECO:0000256" key="1">
    <source>
        <dbReference type="SAM" id="MobiDB-lite"/>
    </source>
</evidence>
<keyword evidence="3" id="KW-1185">Reference proteome</keyword>
<name>E2BSX9_HARSA</name>
<feature type="region of interest" description="Disordered" evidence="1">
    <location>
        <begin position="29"/>
        <end position="104"/>
    </location>
</feature>
<protein>
    <submittedName>
        <fullName evidence="2">Uncharacterized protein</fullName>
    </submittedName>
</protein>
<dbReference type="AlphaFoldDB" id="E2BSX9"/>
<sequence>MYENYISELKMRPTRFEENQELLKQLAIFRYRRPTYTPPPPPSPPPPPPPPPPPRRSSEISEPFPRSSNRIAPIRMRRIFGPNDIAARRPAGSPGKPEEDRKGAQVPVSVALGQETWPVPRRGSLSSNLPSEFEKNAIQAWKTQYDGLKGYLVEESVQNLFLAFLGSLSSNLLFEFGKNGIQHVRHNMIVT</sequence>
<proteinExistence type="predicted"/>
<accession>E2BSX9</accession>
<feature type="compositionally biased region" description="Pro residues" evidence="1">
    <location>
        <begin position="36"/>
        <end position="55"/>
    </location>
</feature>
<dbReference type="Proteomes" id="UP000008237">
    <property type="component" value="Unassembled WGS sequence"/>
</dbReference>
<dbReference type="SUPFAM" id="SSF101447">
    <property type="entry name" value="Formin homology 2 domain (FH2 domain)"/>
    <property type="match status" value="1"/>
</dbReference>
<evidence type="ECO:0000313" key="3">
    <source>
        <dbReference type="Proteomes" id="UP000008237"/>
    </source>
</evidence>
<organism evidence="3">
    <name type="scientific">Harpegnathos saltator</name>
    <name type="common">Jerdon's jumping ant</name>
    <dbReference type="NCBI Taxonomy" id="610380"/>
    <lineage>
        <taxon>Eukaryota</taxon>
        <taxon>Metazoa</taxon>
        <taxon>Ecdysozoa</taxon>
        <taxon>Arthropoda</taxon>
        <taxon>Hexapoda</taxon>
        <taxon>Insecta</taxon>
        <taxon>Pterygota</taxon>
        <taxon>Neoptera</taxon>
        <taxon>Endopterygota</taxon>
        <taxon>Hymenoptera</taxon>
        <taxon>Apocrita</taxon>
        <taxon>Aculeata</taxon>
        <taxon>Formicoidea</taxon>
        <taxon>Formicidae</taxon>
        <taxon>Ponerinae</taxon>
        <taxon>Ponerini</taxon>
        <taxon>Harpegnathos</taxon>
    </lineage>
</organism>
<gene>
    <name evidence="2" type="ORF">EAI_08031</name>
</gene>
<dbReference type="EMBL" id="GL450311">
    <property type="protein sequence ID" value="EFN81204.1"/>
    <property type="molecule type" value="Genomic_DNA"/>
</dbReference>
<dbReference type="InParanoid" id="E2BSX9"/>
<reference evidence="2 3" key="1">
    <citation type="journal article" date="2010" name="Science">
        <title>Genomic comparison of the ants Camponotus floridanus and Harpegnathos saltator.</title>
        <authorList>
            <person name="Bonasio R."/>
            <person name="Zhang G."/>
            <person name="Ye C."/>
            <person name="Mutti N.S."/>
            <person name="Fang X."/>
            <person name="Qin N."/>
            <person name="Donahue G."/>
            <person name="Yang P."/>
            <person name="Li Q."/>
            <person name="Li C."/>
            <person name="Zhang P."/>
            <person name="Huang Z."/>
            <person name="Berger S.L."/>
            <person name="Reinberg D."/>
            <person name="Wang J."/>
            <person name="Liebig J."/>
        </authorList>
    </citation>
    <scope>NUCLEOTIDE SEQUENCE [LARGE SCALE GENOMIC DNA]</scope>
    <source>
        <strain evidence="2 3">R22 G/1</strain>
    </source>
</reference>
<evidence type="ECO:0000313" key="2">
    <source>
        <dbReference type="EMBL" id="EFN81204.1"/>
    </source>
</evidence>